<evidence type="ECO:0000256" key="9">
    <source>
        <dbReference type="ARBA" id="ARBA00023136"/>
    </source>
</evidence>
<evidence type="ECO:0000256" key="5">
    <source>
        <dbReference type="ARBA" id="ARBA00022692"/>
    </source>
</evidence>
<dbReference type="PANTHER" id="PTHR31646:SF1">
    <property type="entry name" value="ALPHA-1,2-MANNOSYLTRANSFERASE MNN2"/>
    <property type="match status" value="1"/>
</dbReference>
<evidence type="ECO:0000256" key="1">
    <source>
        <dbReference type="ARBA" id="ARBA00004323"/>
    </source>
</evidence>
<dbReference type="InterPro" id="IPR022751">
    <property type="entry name" value="Alpha_mannosyltransferase"/>
</dbReference>
<proteinExistence type="inferred from homology"/>
<dbReference type="AlphaFoldDB" id="A0A1G4MCT2"/>
<name>A0A1G4MCT2_LACFM</name>
<keyword evidence="7 10" id="KW-1133">Transmembrane helix</keyword>
<dbReference type="STRING" id="4955.A0A1G4MCT2"/>
<evidence type="ECO:0000256" key="3">
    <source>
        <dbReference type="ARBA" id="ARBA00009105"/>
    </source>
</evidence>
<keyword evidence="4" id="KW-0808">Transferase</keyword>
<evidence type="ECO:0000256" key="7">
    <source>
        <dbReference type="ARBA" id="ARBA00022989"/>
    </source>
</evidence>
<comment type="pathway">
    <text evidence="2">Protein modification; protein glycosylation.</text>
</comment>
<dbReference type="Proteomes" id="UP000190831">
    <property type="component" value="Chromosome E"/>
</dbReference>
<keyword evidence="6" id="KW-0735">Signal-anchor</keyword>
<comment type="subcellular location">
    <subcellularLocation>
        <location evidence="1">Golgi apparatus membrane</location>
        <topology evidence="1">Single-pass type II membrane protein</topology>
    </subcellularLocation>
</comment>
<reference evidence="12" key="1">
    <citation type="submission" date="2016-03" db="EMBL/GenBank/DDBJ databases">
        <authorList>
            <person name="Devillers H."/>
        </authorList>
    </citation>
    <scope>NUCLEOTIDE SEQUENCE [LARGE SCALE GENOMIC DNA]</scope>
</reference>
<gene>
    <name evidence="11" type="ORF">LAFE_0E02828G</name>
</gene>
<keyword evidence="12" id="KW-1185">Reference proteome</keyword>
<comment type="similarity">
    <text evidence="3">Belongs to the MNN1/MNT family.</text>
</comment>
<keyword evidence="5 10" id="KW-0812">Transmembrane</keyword>
<keyword evidence="8" id="KW-0333">Golgi apparatus</keyword>
<dbReference type="PANTHER" id="PTHR31646">
    <property type="entry name" value="ALPHA-1,2-MANNOSYLTRANSFERASE MNN2"/>
    <property type="match status" value="1"/>
</dbReference>
<dbReference type="Pfam" id="PF11051">
    <property type="entry name" value="Mannosyl_trans3"/>
    <property type="match status" value="1"/>
</dbReference>
<dbReference type="OMA" id="KESECNT"/>
<evidence type="ECO:0000256" key="6">
    <source>
        <dbReference type="ARBA" id="ARBA00022968"/>
    </source>
</evidence>
<protein>
    <submittedName>
        <fullName evidence="11">LAFE_0E02828g1_1</fullName>
    </submittedName>
</protein>
<dbReference type="GO" id="GO:0000026">
    <property type="term" value="F:alpha-1,2-mannosyltransferase activity"/>
    <property type="evidence" value="ECO:0007669"/>
    <property type="project" value="TreeGrafter"/>
</dbReference>
<dbReference type="GO" id="GO:0046354">
    <property type="term" value="P:mannan biosynthetic process"/>
    <property type="evidence" value="ECO:0007669"/>
    <property type="project" value="TreeGrafter"/>
</dbReference>
<evidence type="ECO:0000256" key="2">
    <source>
        <dbReference type="ARBA" id="ARBA00004922"/>
    </source>
</evidence>
<feature type="transmembrane region" description="Helical" evidence="10">
    <location>
        <begin position="40"/>
        <end position="57"/>
    </location>
</feature>
<evidence type="ECO:0000313" key="12">
    <source>
        <dbReference type="Proteomes" id="UP000190831"/>
    </source>
</evidence>
<dbReference type="SUPFAM" id="SSF53448">
    <property type="entry name" value="Nucleotide-diphospho-sugar transferases"/>
    <property type="match status" value="1"/>
</dbReference>
<organism evidence="11 12">
    <name type="scientific">Lachancea fermentati</name>
    <name type="common">Zygosaccharomyces fermentati</name>
    <dbReference type="NCBI Taxonomy" id="4955"/>
    <lineage>
        <taxon>Eukaryota</taxon>
        <taxon>Fungi</taxon>
        <taxon>Dikarya</taxon>
        <taxon>Ascomycota</taxon>
        <taxon>Saccharomycotina</taxon>
        <taxon>Saccharomycetes</taxon>
        <taxon>Saccharomycetales</taxon>
        <taxon>Saccharomycetaceae</taxon>
        <taxon>Lachancea</taxon>
    </lineage>
</organism>
<sequence length="683" mass="78296">MSIYRPVKVLLSHVAASLGLLGTRVRHANHYLRRTKNKNLDILALSILGLLLLGFITKNLQTPAERVFEKEYTVEEASDLDTALDHSKGDYIHSFPEPVKKALQNVIQHIIDNPIDGHLDKQKESECNTGKVAITDTSKFGQLTESSLKNCIQVSDEITAKLKASQTAFISKIRSDLTVKYDSIDGGAFHNEGIVMVGGGKFSLFALTALKAIRANSGVQTRNTAPIEIIFPSDDDDDKTFCESVLPVVDPSGLTKCIFLTDVFDRPSSSNMPAQQLKALALLVSSFEKILLLDADNYVINSLDDYFSHNELQERGLVLWPHFWRRVHHPKLYDIFNVGIDRSNVVRNCFDDVSPKYMFQKEKLDETPFHDFDHAIPDGCTETGQLLINKKKHLDTIILNLYLHYNGEAYFYPLLDQSVGLDGNQDTLTLAAHVLHGERSYYQIKAPIESMGYWLDSQTGSPLNDEELDSVTAKRFYRTAWLQHDLVNDWNFHATGNNIINDNVYEREITFCNQWLHDHNDSFAKADQAQQIDQCRKSDDFKKTFEYIMKTSYKLSDISSLYKYTPVTFVHSFSPQYDPWECSQREESIFHTTDPKDKTKNRSISIHYRMYDSKMSRLTNYDLELENWLIFKEVLCEYPDSYKKFSYLAKHIEATETPEESAISMCAYIRARVKYLQDTTWST</sequence>
<evidence type="ECO:0000256" key="10">
    <source>
        <dbReference type="SAM" id="Phobius"/>
    </source>
</evidence>
<dbReference type="EMBL" id="LT598488">
    <property type="protein sequence ID" value="SCW01582.1"/>
    <property type="molecule type" value="Genomic_DNA"/>
</dbReference>
<evidence type="ECO:0000313" key="11">
    <source>
        <dbReference type="EMBL" id="SCW01582.1"/>
    </source>
</evidence>
<evidence type="ECO:0000256" key="8">
    <source>
        <dbReference type="ARBA" id="ARBA00023034"/>
    </source>
</evidence>
<dbReference type="OrthoDB" id="430354at2759"/>
<evidence type="ECO:0000256" key="4">
    <source>
        <dbReference type="ARBA" id="ARBA00022679"/>
    </source>
</evidence>
<accession>A0A1G4MCT2</accession>
<dbReference type="GO" id="GO:0000139">
    <property type="term" value="C:Golgi membrane"/>
    <property type="evidence" value="ECO:0007669"/>
    <property type="project" value="UniProtKB-SubCell"/>
</dbReference>
<dbReference type="InterPro" id="IPR029044">
    <property type="entry name" value="Nucleotide-diphossugar_trans"/>
</dbReference>
<keyword evidence="9 10" id="KW-0472">Membrane</keyword>